<dbReference type="GeneID" id="59334910"/>
<keyword evidence="8" id="KW-1185">Reference proteome</keyword>
<sequence>MPTESISSRQNPDGKHAEKTATPRFASFKPNPPSRIQDQETRTSGNVNRLPENHDHSPDESVSRLKSGRQTLGRHHPRGHHQRSVDREANRHIGSQPAGHDPGPGENIPQSFVVDRVGDRDNLNFGALHRYATASYFRFGAGNIVGSPMNQRIDRALSTDKALVLSDDTYGLPKKRDKHARWRLDQKGARELKIKPREEHDPAIDSAADYVSFEAAHRAKRRRGDDGLPVDCASSSDENDTQYSSLEGKARYKKEPADQDLKYNSDTSSSQDTAGSRLLVLDEPAQRKRVQLSRRTDAEPTNFEAWIDLINYQDNLLGLGQNSKRTSLTNAERRSNAEIKCSIFEKALEKVKDSEGREVLLLGMMQEAAEIWRTENISSRWKSILQQNPQSLRLWTKYLDFIQRNFTSFRFEEVKSVYLDCLNLTQRARTSGEITLDEHNKVFDIQIYVVLRMTLFMRESGFAEHATAAWQALLEFVFFKPNFFQTSDHNKDRSSHEATVSMFEEFWDSEVPRIGEEGAEGWASFSQKQGEPPQPRNERADDLEDSKDHWKSWLALEKSRSLLSRNPVRTIDDIEENDPYRIILFSDIRPFLIDPPSLACQQLILDAFTAFCCLPPFAAEGPDSHSRVWGRDCFLRNDALRLNSKLQDSWKLRFPKQHGGSEEQNSIDEEDARLHSGTRDPFQFPVRDYQVSSDSLFAERQWFSAFDTWQEQCFGDGGPVEVAWTFRSLKSLMSVDAGKEAVALYVLALELRTSPGTVRKTAKNILRKRPFSICIYNAYALIEYRLAGTQKGEGIITTSLNMGKKLDEVSQRDSILLWRTWIWETLSAKSAQEALVRLLAIGDEEIHMPFPELHPLDDLGLAKPALLLRTERALIAIRDHMLSLSSYTHAAFAIECLILFAYLRNAQSLTAATSAFKSNIALLSTHVSSKSSNHEHLHQSFARLLYYHATHTHLFKPSDIRSLLTENIAQFPQNTIFLSLYAWNEARFRIDDRVRSVVKELVLGGSGNTKNKVQDSVVPHFFAIYSELHRGVTFGSNISTIRSTFERAVESDSGTHCAGLWKLYFLFEHSRSEAERAKKVFWRGLRACPWVKDLYMLAFEHLKGEKVMGEADLRGIYELLGEKELRVHVGLEGIFEGLDERQPDQRG</sequence>
<comment type="similarity">
    <text evidence="2">Belongs to the NRDE2 family.</text>
</comment>
<accession>A0A8H6C5R0</accession>
<evidence type="ECO:0000256" key="1">
    <source>
        <dbReference type="ARBA" id="ARBA00004123"/>
    </source>
</evidence>
<organism evidence="6 8">
    <name type="scientific">Letharia lupina</name>
    <dbReference type="NCBI Taxonomy" id="560253"/>
    <lineage>
        <taxon>Eukaryota</taxon>
        <taxon>Fungi</taxon>
        <taxon>Dikarya</taxon>
        <taxon>Ascomycota</taxon>
        <taxon>Pezizomycotina</taxon>
        <taxon>Lecanoromycetes</taxon>
        <taxon>OSLEUM clade</taxon>
        <taxon>Lecanoromycetidae</taxon>
        <taxon>Lecanorales</taxon>
        <taxon>Lecanorineae</taxon>
        <taxon>Parmeliaceae</taxon>
        <taxon>Letharia</taxon>
    </lineage>
</organism>
<dbReference type="PANTHER" id="PTHR13471">
    <property type="entry name" value="TETRATRICOPEPTIDE-LIKE HELICAL"/>
    <property type="match status" value="1"/>
</dbReference>
<dbReference type="InterPro" id="IPR003107">
    <property type="entry name" value="HAT"/>
</dbReference>
<feature type="compositionally biased region" description="Basic and acidic residues" evidence="5">
    <location>
        <begin position="51"/>
        <end position="63"/>
    </location>
</feature>
<dbReference type="Proteomes" id="UP000593566">
    <property type="component" value="Unassembled WGS sequence"/>
</dbReference>
<evidence type="ECO:0000313" key="7">
    <source>
        <dbReference type="EMBL" id="KAF6218097.1"/>
    </source>
</evidence>
<feature type="compositionally biased region" description="Basic and acidic residues" evidence="5">
    <location>
        <begin position="248"/>
        <end position="263"/>
    </location>
</feature>
<dbReference type="PANTHER" id="PTHR13471:SF0">
    <property type="entry name" value="NUCLEAR EXOSOME REGULATOR NRDE2"/>
    <property type="match status" value="1"/>
</dbReference>
<feature type="region of interest" description="Disordered" evidence="5">
    <location>
        <begin position="1"/>
        <end position="110"/>
    </location>
</feature>
<name>A0A8H6C5R0_9LECA</name>
<feature type="compositionally biased region" description="Basic and acidic residues" evidence="5">
    <location>
        <begin position="12"/>
        <end position="21"/>
    </location>
</feature>
<dbReference type="GO" id="GO:0071013">
    <property type="term" value="C:catalytic step 2 spliceosome"/>
    <property type="evidence" value="ECO:0007669"/>
    <property type="project" value="TreeGrafter"/>
</dbReference>
<reference evidence="6 8" key="1">
    <citation type="journal article" date="2020" name="Genomics">
        <title>Complete, high-quality genomes from long-read metagenomic sequencing of two wolf lichen thalli reveals enigmatic genome architecture.</title>
        <authorList>
            <person name="McKenzie S.K."/>
            <person name="Walston R.F."/>
            <person name="Allen J.L."/>
        </authorList>
    </citation>
    <scope>NUCLEOTIDE SEQUENCE [LARGE SCALE GENOMIC DNA]</scope>
    <source>
        <strain evidence="6">WasteWater1</strain>
    </source>
</reference>
<evidence type="ECO:0000256" key="3">
    <source>
        <dbReference type="ARBA" id="ARBA00022737"/>
    </source>
</evidence>
<evidence type="ECO:0000256" key="2">
    <source>
        <dbReference type="ARBA" id="ARBA00009265"/>
    </source>
</evidence>
<feature type="region of interest" description="Disordered" evidence="5">
    <location>
        <begin position="522"/>
        <end position="544"/>
    </location>
</feature>
<keyword evidence="3" id="KW-0677">Repeat</keyword>
<dbReference type="EMBL" id="JACCJB010000024">
    <property type="protein sequence ID" value="KAF6218097.1"/>
    <property type="molecule type" value="Genomic_DNA"/>
</dbReference>
<evidence type="ECO:0000313" key="8">
    <source>
        <dbReference type="Proteomes" id="UP000593566"/>
    </source>
</evidence>
<proteinExistence type="inferred from homology"/>
<feature type="compositionally biased region" description="Polar residues" evidence="5">
    <location>
        <begin position="233"/>
        <end position="245"/>
    </location>
</feature>
<comment type="caution">
    <text evidence="6">The sequence shown here is derived from an EMBL/GenBank/DDBJ whole genome shotgun (WGS) entry which is preliminary data.</text>
</comment>
<feature type="compositionally biased region" description="Basic residues" evidence="5">
    <location>
        <begin position="72"/>
        <end position="82"/>
    </location>
</feature>
<dbReference type="Pfam" id="PF08424">
    <property type="entry name" value="NRDE-2"/>
    <property type="match status" value="1"/>
</dbReference>
<dbReference type="InterPro" id="IPR013633">
    <property type="entry name" value="NRDE-2"/>
</dbReference>
<keyword evidence="4" id="KW-0539">Nucleus</keyword>
<evidence type="ECO:0000313" key="6">
    <source>
        <dbReference type="EMBL" id="KAF6217557.1"/>
    </source>
</evidence>
<reference evidence="6" key="2">
    <citation type="submission" date="2020-05" db="EMBL/GenBank/DDBJ databases">
        <authorList>
            <person name="Mckenzie S.K."/>
            <person name="Walston R.F."/>
            <person name="Allen J.L."/>
        </authorList>
    </citation>
    <scope>NUCLEOTIDE SEQUENCE</scope>
    <source>
        <strain evidence="6">WasteWater1</strain>
    </source>
</reference>
<dbReference type="SMART" id="SM00386">
    <property type="entry name" value="HAT"/>
    <property type="match status" value="4"/>
</dbReference>
<gene>
    <name evidence="7" type="ORF">HO133_006509</name>
    <name evidence="6" type="ORF">HO133_006659</name>
</gene>
<dbReference type="InterPro" id="IPR011990">
    <property type="entry name" value="TPR-like_helical_dom_sf"/>
</dbReference>
<comment type="subcellular location">
    <subcellularLocation>
        <location evidence="1">Nucleus</location>
    </subcellularLocation>
</comment>
<dbReference type="RefSeq" id="XP_037147532.1">
    <property type="nucleotide sequence ID" value="XM_037297407.1"/>
</dbReference>
<feature type="compositionally biased region" description="Polar residues" evidence="5">
    <location>
        <begin position="264"/>
        <end position="274"/>
    </location>
</feature>
<dbReference type="GO" id="GO:1902369">
    <property type="term" value="P:negative regulation of RNA catabolic process"/>
    <property type="evidence" value="ECO:0007669"/>
    <property type="project" value="TreeGrafter"/>
</dbReference>
<feature type="region of interest" description="Disordered" evidence="5">
    <location>
        <begin position="222"/>
        <end position="281"/>
    </location>
</feature>
<feature type="compositionally biased region" description="Polar residues" evidence="5">
    <location>
        <begin position="1"/>
        <end position="11"/>
    </location>
</feature>
<dbReference type="GO" id="GO:0006396">
    <property type="term" value="P:RNA processing"/>
    <property type="evidence" value="ECO:0007669"/>
    <property type="project" value="InterPro"/>
</dbReference>
<dbReference type="Gene3D" id="1.25.40.10">
    <property type="entry name" value="Tetratricopeptide repeat domain"/>
    <property type="match status" value="1"/>
</dbReference>
<evidence type="ECO:0000256" key="5">
    <source>
        <dbReference type="SAM" id="MobiDB-lite"/>
    </source>
</evidence>
<evidence type="ECO:0000256" key="4">
    <source>
        <dbReference type="ARBA" id="ARBA00023242"/>
    </source>
</evidence>
<protein>
    <submittedName>
        <fullName evidence="6">Uncharacterized protein</fullName>
    </submittedName>
</protein>
<dbReference type="AlphaFoldDB" id="A0A8H6C5R0"/>
<dbReference type="EMBL" id="JACCJB010000026">
    <property type="protein sequence ID" value="KAF6217557.1"/>
    <property type="molecule type" value="Genomic_DNA"/>
</dbReference>
<dbReference type="GO" id="GO:0031048">
    <property type="term" value="P:regulatory ncRNA-mediated heterochromatin formation"/>
    <property type="evidence" value="ECO:0007669"/>
    <property type="project" value="TreeGrafter"/>
</dbReference>